<dbReference type="Proteomes" id="UP001642409">
    <property type="component" value="Unassembled WGS sequence"/>
</dbReference>
<proteinExistence type="predicted"/>
<protein>
    <submittedName>
        <fullName evidence="1">Hypothetical_protein</fullName>
    </submittedName>
</protein>
<name>A0ABP1HFF2_9EUKA</name>
<dbReference type="EMBL" id="CAXDID020000028">
    <property type="protein sequence ID" value="CAL5991839.1"/>
    <property type="molecule type" value="Genomic_DNA"/>
</dbReference>
<comment type="caution">
    <text evidence="1">The sequence shown here is derived from an EMBL/GenBank/DDBJ whole genome shotgun (WGS) entry which is preliminary data.</text>
</comment>
<organism evidence="1 2">
    <name type="scientific">Hexamita inflata</name>
    <dbReference type="NCBI Taxonomy" id="28002"/>
    <lineage>
        <taxon>Eukaryota</taxon>
        <taxon>Metamonada</taxon>
        <taxon>Diplomonadida</taxon>
        <taxon>Hexamitidae</taxon>
        <taxon>Hexamitinae</taxon>
        <taxon>Hexamita</taxon>
    </lineage>
</organism>
<gene>
    <name evidence="1" type="ORF">HINF_LOCUS12286</name>
</gene>
<accession>A0ABP1HFF2</accession>
<evidence type="ECO:0000313" key="1">
    <source>
        <dbReference type="EMBL" id="CAL5991839.1"/>
    </source>
</evidence>
<keyword evidence="2" id="KW-1185">Reference proteome</keyword>
<sequence length="495" mass="58335">MQEDNYFVDILMKQSQPTLYQDTRVIVQQNNDTTFMYTVINWSNSFTFTSQQFIAQTINQMIDSNQCGTIILLKFTEQSFKKYVEQMITKYQQIYVFDRQLHISIENITINKPYIIDIVQQFSCELIQQQEPDIQIVCDDNNICDDNNKVVVNIANFDLLDPYAQIYYEDIPIFEKIIQKIKQPKKRVEKEPTCAQPFKKKAKTDIELNIQQLDLALELQTVYLPMKYKEDKILGILCQIQNITSNEQIQDKIAFIQLEKLIKTLPVQDPNKVKNRKIIHDYLIENKNYQIIDRLQIQVGVDLIEFKSVVVGLFSRLLLSNKQITQLNSYNFDECISSSQQQQQNSVHDQCCSESFYSDPIINRRSLIQKLIKSEKQQISELFYAVSKKNFNDIFVYITNDNIKPGVLMEILLKPQPRIQAQQILVTYTTLCDILETEQKANKFLHAASLKMIARFQFCYKKQQKEVKRVIKGLYFKQYLNDETVKQLQQLQQQE</sequence>
<evidence type="ECO:0000313" key="2">
    <source>
        <dbReference type="Proteomes" id="UP001642409"/>
    </source>
</evidence>
<reference evidence="1 2" key="1">
    <citation type="submission" date="2024-07" db="EMBL/GenBank/DDBJ databases">
        <authorList>
            <person name="Akdeniz Z."/>
        </authorList>
    </citation>
    <scope>NUCLEOTIDE SEQUENCE [LARGE SCALE GENOMIC DNA]</scope>
</reference>